<feature type="binding site" evidence="11">
    <location>
        <position position="274"/>
    </location>
    <ligand>
        <name>substrate</name>
    </ligand>
</feature>
<dbReference type="InterPro" id="IPR036921">
    <property type="entry name" value="PurM-like_N_sf"/>
</dbReference>
<dbReference type="EC" id="2.5.1.3" evidence="10"/>
<evidence type="ECO:0000259" key="14">
    <source>
        <dbReference type="Pfam" id="PF00586"/>
    </source>
</evidence>
<keyword evidence="5 10" id="KW-0460">Magnesium</keyword>
<dbReference type="GO" id="GO:0009229">
    <property type="term" value="P:thiamine diphosphate biosynthetic process"/>
    <property type="evidence" value="ECO:0007669"/>
    <property type="project" value="UniProtKB-UniRule"/>
</dbReference>
<evidence type="ECO:0000256" key="11">
    <source>
        <dbReference type="HAMAP-Rule" id="MF_02128"/>
    </source>
</evidence>
<comment type="catalytic activity">
    <reaction evidence="11">
        <text>thiamine phosphate + ATP = thiamine diphosphate + ADP</text>
        <dbReference type="Rhea" id="RHEA:15913"/>
        <dbReference type="ChEBI" id="CHEBI:30616"/>
        <dbReference type="ChEBI" id="CHEBI:37575"/>
        <dbReference type="ChEBI" id="CHEBI:58937"/>
        <dbReference type="ChEBI" id="CHEBI:456216"/>
        <dbReference type="EC" id="2.7.4.16"/>
    </reaction>
</comment>
<comment type="miscellaneous">
    <text evidence="11">Reaction mechanism of ThiL seems to utilize a direct, inline transfer of the gamma-phosphate of ATP to TMP rather than a phosphorylated enzyme intermediate.</text>
</comment>
<dbReference type="HAMAP" id="MF_02128">
    <property type="entry name" value="TMP_kinase"/>
    <property type="match status" value="1"/>
</dbReference>
<feature type="binding site" evidence="10">
    <location>
        <begin position="40"/>
        <end position="44"/>
    </location>
    <ligand>
        <name>4-amino-2-methyl-5-(diphosphooxymethyl)pyrimidine</name>
        <dbReference type="ChEBI" id="CHEBI:57841"/>
    </ligand>
</feature>
<dbReference type="EC" id="2.7.4.16" evidence="11"/>
<comment type="similarity">
    <text evidence="11">Belongs to the thiamine-monophosphate kinase family.</text>
</comment>
<feature type="binding site" evidence="11">
    <location>
        <position position="252"/>
    </location>
    <ligand>
        <name>Mg(2+)</name>
        <dbReference type="ChEBI" id="CHEBI:18420"/>
        <label>4</label>
    </ligand>
</feature>
<comment type="function">
    <text evidence="1 10">Condenses 4-methyl-5-(beta-hydroxyethyl)thiazole monophosphate (THZ-P) and 2-methyl-4-amino-5-hydroxymethyl pyrimidine pyrophosphate (HMP-PP) to form thiamine monophosphate (TMP).</text>
</comment>
<evidence type="ECO:0000256" key="5">
    <source>
        <dbReference type="ARBA" id="ARBA00022842"/>
    </source>
</evidence>
<dbReference type="AlphaFoldDB" id="A9A0U4"/>
<evidence type="ECO:0000256" key="2">
    <source>
        <dbReference type="ARBA" id="ARBA00005165"/>
    </source>
</evidence>
<evidence type="ECO:0000256" key="1">
    <source>
        <dbReference type="ARBA" id="ARBA00003814"/>
    </source>
</evidence>
<dbReference type="eggNOG" id="COG0611">
    <property type="taxonomic scope" value="Bacteria"/>
</dbReference>
<dbReference type="GO" id="GO:0004789">
    <property type="term" value="F:thiamine-phosphate diphosphorylase activity"/>
    <property type="evidence" value="ECO:0007669"/>
    <property type="project" value="UniProtKB-UniRule"/>
</dbReference>
<feature type="binding site" evidence="10">
    <location>
        <position position="91"/>
    </location>
    <ligand>
        <name>Mg(2+)</name>
        <dbReference type="ChEBI" id="CHEBI:18420"/>
    </ligand>
</feature>
<dbReference type="RefSeq" id="WP_012175185.1">
    <property type="nucleotide sequence ID" value="NC_009943.1"/>
</dbReference>
<evidence type="ECO:0000256" key="13">
    <source>
        <dbReference type="RuleBase" id="RU004253"/>
    </source>
</evidence>
<dbReference type="eggNOG" id="COG0352">
    <property type="taxonomic scope" value="Bacteria"/>
</dbReference>
<evidence type="ECO:0000256" key="12">
    <source>
        <dbReference type="RuleBase" id="RU003826"/>
    </source>
</evidence>
<evidence type="ECO:0000259" key="15">
    <source>
        <dbReference type="Pfam" id="PF02581"/>
    </source>
</evidence>
<keyword evidence="11" id="KW-0067">ATP-binding</keyword>
<evidence type="ECO:0000313" key="17">
    <source>
        <dbReference type="EMBL" id="ABW67569.1"/>
    </source>
</evidence>
<comment type="cofactor">
    <cofactor evidence="10">
        <name>Mg(2+)</name>
        <dbReference type="ChEBI" id="CHEBI:18420"/>
    </cofactor>
    <text evidence="10">Binds 1 Mg(2+) ion per subunit.</text>
</comment>
<comment type="pathway">
    <text evidence="11">Cofactor biosynthesis; thiamine diphosphate biosynthesis; thiamine diphosphate from thiamine phosphate: step 1/1.</text>
</comment>
<dbReference type="InterPro" id="IPR036676">
    <property type="entry name" value="PurM-like_C_sf"/>
</dbReference>
<evidence type="ECO:0000256" key="3">
    <source>
        <dbReference type="ARBA" id="ARBA00022679"/>
    </source>
</evidence>
<keyword evidence="6 10" id="KW-0784">Thiamine biosynthesis</keyword>
<dbReference type="SUPFAM" id="SSF55326">
    <property type="entry name" value="PurM N-terminal domain-like"/>
    <property type="match status" value="1"/>
</dbReference>
<keyword evidence="3 10" id="KW-0808">Transferase</keyword>
<dbReference type="Pfam" id="PF02581">
    <property type="entry name" value="TMP-TENI"/>
    <property type="match status" value="1"/>
</dbReference>
<feature type="binding site" evidence="10">
    <location>
        <position position="71"/>
    </location>
    <ligand>
        <name>4-amino-2-methyl-5-(diphosphooxymethyl)pyrimidine</name>
        <dbReference type="ChEBI" id="CHEBI:57841"/>
    </ligand>
</feature>
<dbReference type="Pfam" id="PF00586">
    <property type="entry name" value="AIRS"/>
    <property type="match status" value="1"/>
</dbReference>
<feature type="domain" description="Thiamine phosphate synthase/TenI" evidence="15">
    <location>
        <begin position="13"/>
        <end position="189"/>
    </location>
</feature>
<dbReference type="NCBIfam" id="TIGR00693">
    <property type="entry name" value="thiE"/>
    <property type="match status" value="1"/>
</dbReference>
<gene>
    <name evidence="10" type="primary">thiE</name>
    <name evidence="11" type="synonym">thiL</name>
    <name evidence="17" type="ordered locus">Dole_1765</name>
</gene>
<dbReference type="GO" id="GO:0009030">
    <property type="term" value="F:thiamine-phosphate kinase activity"/>
    <property type="evidence" value="ECO:0007669"/>
    <property type="project" value="UniProtKB-UniRule"/>
</dbReference>
<dbReference type="UniPathway" id="UPA00060">
    <property type="reaction ID" value="UER00141"/>
</dbReference>
<feature type="binding site" evidence="11">
    <location>
        <position position="266"/>
    </location>
    <ligand>
        <name>Mg(2+)</name>
        <dbReference type="ChEBI" id="CHEBI:18420"/>
        <label>1</label>
    </ligand>
</feature>
<feature type="binding site" evidence="11">
    <location>
        <position position="267"/>
    </location>
    <ligand>
        <name>Mg(2+)</name>
        <dbReference type="ChEBI" id="CHEBI:18420"/>
        <label>1</label>
    </ligand>
</feature>
<feature type="domain" description="PurM-like N-terminal" evidence="14">
    <location>
        <begin position="250"/>
        <end position="360"/>
    </location>
</feature>
<keyword evidence="11" id="KW-0418">Kinase</keyword>
<feature type="binding site" evidence="11">
    <location>
        <position position="344"/>
    </location>
    <ligand>
        <name>Mg(2+)</name>
        <dbReference type="ChEBI" id="CHEBI:18420"/>
        <label>1</label>
    </ligand>
</feature>
<keyword evidence="18" id="KW-1185">Reference proteome</keyword>
<evidence type="ECO:0000259" key="16">
    <source>
        <dbReference type="Pfam" id="PF02769"/>
    </source>
</evidence>
<dbReference type="HOGENOM" id="CLU_505023_0_0_7"/>
<evidence type="ECO:0000256" key="9">
    <source>
        <dbReference type="ARBA" id="ARBA00047883"/>
    </source>
</evidence>
<protein>
    <recommendedName>
        <fullName evidence="10 11">Multifunctional fusion protein</fullName>
    </recommendedName>
    <domain>
        <recommendedName>
            <fullName evidence="10">Thiamine-phosphate synthase</fullName>
            <shortName evidence="10">TP synthase</shortName>
            <shortName evidence="10">TPS</shortName>
            <ecNumber evidence="10">2.5.1.3</ecNumber>
        </recommendedName>
        <alternativeName>
            <fullName evidence="10">Thiamine-phosphate pyrophosphorylase</fullName>
            <shortName evidence="10">TMP pyrophosphorylase</shortName>
            <shortName evidence="10">TMP-PPase</shortName>
        </alternativeName>
    </domain>
    <domain>
        <recommendedName>
            <fullName evidence="11">Thiamine-monophosphate kinase</fullName>
            <shortName evidence="11">TMP kinase</shortName>
            <shortName evidence="11">Thiamine-phosphate kinase</shortName>
            <ecNumber evidence="11">2.7.4.16</ecNumber>
        </recommendedName>
    </domain>
</protein>
<feature type="binding site" evidence="10">
    <location>
        <position position="110"/>
    </location>
    <ligand>
        <name>4-amino-2-methyl-5-(diphosphooxymethyl)pyrimidine</name>
        <dbReference type="ChEBI" id="CHEBI:57841"/>
    </ligand>
</feature>
<keyword evidence="11" id="KW-0547">Nucleotide-binding</keyword>
<dbReference type="InterPro" id="IPR016188">
    <property type="entry name" value="PurM-like_N"/>
</dbReference>
<feature type="binding site" evidence="10">
    <location>
        <begin position="187"/>
        <end position="188"/>
    </location>
    <ligand>
        <name>2-[(2R,5Z)-2-carboxy-4-methylthiazol-5(2H)-ylidene]ethyl phosphate</name>
        <dbReference type="ChEBI" id="CHEBI:62899"/>
    </ligand>
</feature>
<dbReference type="GO" id="GO:0009228">
    <property type="term" value="P:thiamine biosynthetic process"/>
    <property type="evidence" value="ECO:0007669"/>
    <property type="project" value="UniProtKB-KW"/>
</dbReference>
<name>A9A0U4_DESOH</name>
<feature type="binding site" evidence="11">
    <location>
        <position position="296"/>
    </location>
    <ligand>
        <name>Mg(2+)</name>
        <dbReference type="ChEBI" id="CHEBI:18420"/>
        <label>3</label>
    </ligand>
</feature>
<comment type="pathway">
    <text evidence="2 10 13">Cofactor biosynthesis; thiamine diphosphate biosynthesis; thiamine phosphate from 4-amino-2-methyl-5-diphosphomethylpyrimidine and 4-methyl-5-(2-phosphoethyl)-thiazole: step 1/1.</text>
</comment>
<feature type="binding site" evidence="11">
    <location>
        <position position="431"/>
    </location>
    <ligand>
        <name>Mg(2+)</name>
        <dbReference type="ChEBI" id="CHEBI:18420"/>
        <label>3</label>
    </ligand>
</feature>
<dbReference type="InterPro" id="IPR022998">
    <property type="entry name" value="ThiamineP_synth_TenI"/>
</dbReference>
<dbReference type="Proteomes" id="UP000008561">
    <property type="component" value="Chromosome"/>
</dbReference>
<dbReference type="InterPro" id="IPR006283">
    <property type="entry name" value="ThiL-like"/>
</dbReference>
<feature type="binding site" evidence="10">
    <location>
        <begin position="136"/>
        <end position="138"/>
    </location>
    <ligand>
        <name>2-[(2R,5Z)-2-carboxy-4-methylthiazol-5(2H)-ylidene]ethyl phosphate</name>
        <dbReference type="ChEBI" id="CHEBI:62899"/>
    </ligand>
</feature>
<dbReference type="SUPFAM" id="SSF51391">
    <property type="entry name" value="Thiamin phosphate synthase"/>
    <property type="match status" value="1"/>
</dbReference>
<proteinExistence type="inferred from homology"/>
<dbReference type="Pfam" id="PF02769">
    <property type="entry name" value="AIRS_C"/>
    <property type="match status" value="1"/>
</dbReference>
<evidence type="ECO:0000256" key="6">
    <source>
        <dbReference type="ARBA" id="ARBA00022977"/>
    </source>
</evidence>
<dbReference type="FunFam" id="3.20.20.70:FF:000096">
    <property type="entry name" value="Thiamine-phosphate synthase"/>
    <property type="match status" value="1"/>
</dbReference>
<feature type="binding site" evidence="11">
    <location>
        <position position="434"/>
    </location>
    <ligand>
        <name>Mg(2+)</name>
        <dbReference type="ChEBI" id="CHEBI:18420"/>
        <label>5</label>
    </ligand>
</feature>
<dbReference type="InterPro" id="IPR013785">
    <property type="entry name" value="Aldolase_TIM"/>
</dbReference>
<evidence type="ECO:0000256" key="10">
    <source>
        <dbReference type="HAMAP-Rule" id="MF_00097"/>
    </source>
</evidence>
<dbReference type="PANTHER" id="PTHR30270">
    <property type="entry name" value="THIAMINE-MONOPHOSPHATE KINASE"/>
    <property type="match status" value="1"/>
</dbReference>
<feature type="binding site" evidence="11">
    <location>
        <position position="296"/>
    </location>
    <ligand>
        <name>Mg(2+)</name>
        <dbReference type="ChEBI" id="CHEBI:18420"/>
        <label>2</label>
    </ligand>
</feature>
<feature type="binding site" evidence="10">
    <location>
        <position position="139"/>
    </location>
    <ligand>
        <name>4-amino-2-methyl-5-(diphosphooxymethyl)pyrimidine</name>
        <dbReference type="ChEBI" id="CHEBI:57841"/>
    </ligand>
</feature>
<evidence type="ECO:0000256" key="7">
    <source>
        <dbReference type="ARBA" id="ARBA00047334"/>
    </source>
</evidence>
<feature type="binding site" evidence="11">
    <location>
        <begin position="343"/>
        <end position="344"/>
    </location>
    <ligand>
        <name>ATP</name>
        <dbReference type="ChEBI" id="CHEBI:30616"/>
    </ligand>
</feature>
<comment type="catalytic activity">
    <reaction evidence="7 10 12">
        <text>4-methyl-5-(2-phosphooxyethyl)-thiazole + 4-amino-2-methyl-5-(diphosphooxymethyl)pyrimidine + H(+) = thiamine phosphate + diphosphate</text>
        <dbReference type="Rhea" id="RHEA:22328"/>
        <dbReference type="ChEBI" id="CHEBI:15378"/>
        <dbReference type="ChEBI" id="CHEBI:33019"/>
        <dbReference type="ChEBI" id="CHEBI:37575"/>
        <dbReference type="ChEBI" id="CHEBI:57841"/>
        <dbReference type="ChEBI" id="CHEBI:58296"/>
        <dbReference type="EC" id="2.5.1.3"/>
    </reaction>
</comment>
<feature type="binding site" evidence="11">
    <location>
        <position position="530"/>
    </location>
    <ligand>
        <name>substrate</name>
    </ligand>
</feature>
<dbReference type="HAMAP" id="MF_00097">
    <property type="entry name" value="TMP_synthase"/>
    <property type="match status" value="1"/>
</dbReference>
<feature type="domain" description="PurM-like C-terminal" evidence="16">
    <location>
        <begin position="373"/>
        <end position="502"/>
    </location>
</feature>
<dbReference type="KEGG" id="dol:Dole_1765"/>
<comment type="similarity">
    <text evidence="10 12">Belongs to the thiamine-phosphate synthase family.</text>
</comment>
<accession>A9A0U4</accession>
<feature type="binding site" evidence="11">
    <location>
        <position position="326"/>
    </location>
    <ligand>
        <name>ATP</name>
        <dbReference type="ChEBI" id="CHEBI:30616"/>
    </ligand>
</feature>
<dbReference type="CDD" id="cd02194">
    <property type="entry name" value="ThiL"/>
    <property type="match status" value="1"/>
</dbReference>
<sequence length="539" mass="57095">MLPEDLRKHLRFYFITDDSGGPAPLEQAKAAILGGATMVQYRNKAFDGRFFEEATAILRLCRVNQIPFIVNDDPVLARALGADGVHVGQADGSLKTARSIVGKNALVGVSVSTLDELARTPVEFCDYIGTGPVFATSTKPDASPVIGVAGLKAVIDRSKKPVVAIGGINAANAAACFSAGAAGVAVISCVSRADSPLEDARFLAGACGIEVFSEKLNVPWNDEFGLIDRLLAGDKKANAAEEEILKVGPGDDAAVLHALKTPVITTDAQVENVHFSFSWQRPGEVGQRAVTVVLSDLAAAYARPVSLFVNLTLPHDRPESLAIDLYAGLKKGLAVYDCALGGGNLSGGREVSLNLFAVGEARAPFYPARANARPGDDLYCTGPLGRSRAGLLALAAGLEGYDSLVEAFKFPRARFDAAIVLADYNVRCVMDISDGLAGDARHIARASGITLCFDVDTAVCSDDLQRFCEKTGNRPEEMIFSGGEDYELLFACPPETARRIGDVMPVYRLGRCLSFDGEYLRNLPEGVAPFQHGHAGSGD</sequence>
<feature type="binding site" evidence="11">
    <location>
        <position position="369"/>
    </location>
    <ligand>
        <name>ATP</name>
        <dbReference type="ChEBI" id="CHEBI:30616"/>
    </ligand>
</feature>
<feature type="binding site" evidence="10">
    <location>
        <position position="167"/>
    </location>
    <ligand>
        <name>2-[(2R,5Z)-2-carboxy-4-methylthiazol-5(2H)-ylidene]ethyl phosphate</name>
        <dbReference type="ChEBI" id="CHEBI:62899"/>
    </ligand>
</feature>
<dbReference type="SUPFAM" id="SSF56042">
    <property type="entry name" value="PurM C-terminal domain-like"/>
    <property type="match status" value="1"/>
</dbReference>
<comment type="catalytic activity">
    <reaction evidence="9 10 12">
        <text>2-[(2R,5Z)-2-carboxy-4-methylthiazol-5(2H)-ylidene]ethyl phosphate + 4-amino-2-methyl-5-(diphosphooxymethyl)pyrimidine + 2 H(+) = thiamine phosphate + CO2 + diphosphate</text>
        <dbReference type="Rhea" id="RHEA:47844"/>
        <dbReference type="ChEBI" id="CHEBI:15378"/>
        <dbReference type="ChEBI" id="CHEBI:16526"/>
        <dbReference type="ChEBI" id="CHEBI:33019"/>
        <dbReference type="ChEBI" id="CHEBI:37575"/>
        <dbReference type="ChEBI" id="CHEBI:57841"/>
        <dbReference type="ChEBI" id="CHEBI:62899"/>
        <dbReference type="EC" id="2.5.1.3"/>
    </reaction>
</comment>
<evidence type="ECO:0000256" key="4">
    <source>
        <dbReference type="ARBA" id="ARBA00022723"/>
    </source>
</evidence>
<comment type="function">
    <text evidence="11">Catalyzes the ATP-dependent phosphorylation of thiamine-monophosphate (TMP) to form thiamine-pyrophosphate (TPP), the active form of vitamin B1.</text>
</comment>
<dbReference type="InterPro" id="IPR010918">
    <property type="entry name" value="PurM-like_C_dom"/>
</dbReference>
<dbReference type="NCBIfam" id="TIGR01379">
    <property type="entry name" value="thiL"/>
    <property type="match status" value="1"/>
</dbReference>
<dbReference type="GO" id="GO:0000287">
    <property type="term" value="F:magnesium ion binding"/>
    <property type="evidence" value="ECO:0007669"/>
    <property type="project" value="UniProtKB-UniRule"/>
</dbReference>
<dbReference type="InterPro" id="IPR034291">
    <property type="entry name" value="TMP_synthase"/>
</dbReference>
<feature type="binding site" evidence="11">
    <location>
        <position position="433"/>
    </location>
    <ligand>
        <name>ATP</name>
        <dbReference type="ChEBI" id="CHEBI:30616"/>
    </ligand>
</feature>
<feature type="binding site" evidence="11">
    <location>
        <position position="296"/>
    </location>
    <ligand>
        <name>Mg(2+)</name>
        <dbReference type="ChEBI" id="CHEBI:18420"/>
        <label>4</label>
    </ligand>
</feature>
<organism evidence="17 18">
    <name type="scientific">Desulfosudis oleivorans (strain DSM 6200 / JCM 39069 / Hxd3)</name>
    <name type="common">Desulfococcus oleovorans</name>
    <dbReference type="NCBI Taxonomy" id="96561"/>
    <lineage>
        <taxon>Bacteria</taxon>
        <taxon>Pseudomonadati</taxon>
        <taxon>Thermodesulfobacteriota</taxon>
        <taxon>Desulfobacteria</taxon>
        <taxon>Desulfobacterales</taxon>
        <taxon>Desulfosudaceae</taxon>
        <taxon>Desulfosudis</taxon>
    </lineage>
</organism>
<dbReference type="InterPro" id="IPR036206">
    <property type="entry name" value="ThiamineP_synth_sf"/>
</dbReference>
<dbReference type="Gene3D" id="3.90.650.10">
    <property type="entry name" value="PurM-like C-terminal domain"/>
    <property type="match status" value="1"/>
</dbReference>
<evidence type="ECO:0000256" key="8">
    <source>
        <dbReference type="ARBA" id="ARBA00047851"/>
    </source>
</evidence>
<comment type="catalytic activity">
    <reaction evidence="8 10 12">
        <text>2-(2-carboxy-4-methylthiazol-5-yl)ethyl phosphate + 4-amino-2-methyl-5-(diphosphooxymethyl)pyrimidine + 2 H(+) = thiamine phosphate + CO2 + diphosphate</text>
        <dbReference type="Rhea" id="RHEA:47848"/>
        <dbReference type="ChEBI" id="CHEBI:15378"/>
        <dbReference type="ChEBI" id="CHEBI:16526"/>
        <dbReference type="ChEBI" id="CHEBI:33019"/>
        <dbReference type="ChEBI" id="CHEBI:37575"/>
        <dbReference type="ChEBI" id="CHEBI:57841"/>
        <dbReference type="ChEBI" id="CHEBI:62890"/>
        <dbReference type="EC" id="2.5.1.3"/>
    </reaction>
</comment>
<evidence type="ECO:0000313" key="18">
    <source>
        <dbReference type="Proteomes" id="UP000008561"/>
    </source>
</evidence>
<reference evidence="17" key="1">
    <citation type="submission" date="2007-10" db="EMBL/GenBank/DDBJ databases">
        <title>Complete sequence of Desulfococcus oleovorans Hxd3.</title>
        <authorList>
            <consortium name="US DOE Joint Genome Institute"/>
            <person name="Copeland A."/>
            <person name="Lucas S."/>
            <person name="Lapidus A."/>
            <person name="Barry K."/>
            <person name="Glavina del Rio T."/>
            <person name="Dalin E."/>
            <person name="Tice H."/>
            <person name="Pitluck S."/>
            <person name="Kiss H."/>
            <person name="Brettin T."/>
            <person name="Bruce D."/>
            <person name="Detter J.C."/>
            <person name="Han C."/>
            <person name="Schmutz J."/>
            <person name="Larimer F."/>
            <person name="Land M."/>
            <person name="Hauser L."/>
            <person name="Kyrpides N."/>
            <person name="Kim E."/>
            <person name="Wawrik B."/>
            <person name="Richardson P."/>
        </authorList>
    </citation>
    <scope>NUCLEOTIDE SEQUENCE [LARGE SCALE GENOMIC DNA]</scope>
    <source>
        <strain evidence="17">Hxd3</strain>
    </source>
</reference>
<feature type="binding site" evidence="11">
    <location>
        <position position="252"/>
    </location>
    <ligand>
        <name>Mg(2+)</name>
        <dbReference type="ChEBI" id="CHEBI:18420"/>
        <label>3</label>
    </ligand>
</feature>
<keyword evidence="4 10" id="KW-0479">Metal-binding</keyword>
<dbReference type="EMBL" id="CP000859">
    <property type="protein sequence ID" value="ABW67569.1"/>
    <property type="molecule type" value="Genomic_DNA"/>
</dbReference>
<dbReference type="PANTHER" id="PTHR30270:SF0">
    <property type="entry name" value="THIAMINE-MONOPHOSPHATE KINASE"/>
    <property type="match status" value="1"/>
</dbReference>
<feature type="binding site" evidence="11">
    <location>
        <position position="265"/>
    </location>
    <ligand>
        <name>Mg(2+)</name>
        <dbReference type="ChEBI" id="CHEBI:18420"/>
        <label>4</label>
    </ligand>
</feature>
<dbReference type="STRING" id="96561.Dole_1765"/>
<feature type="binding site" evidence="11">
    <location>
        <position position="484"/>
    </location>
    <ligand>
        <name>substrate</name>
    </ligand>
</feature>
<dbReference type="Gene3D" id="3.20.20.70">
    <property type="entry name" value="Aldolase class I"/>
    <property type="match status" value="1"/>
</dbReference>
<feature type="binding site" evidence="11">
    <location>
        <position position="267"/>
    </location>
    <ligand>
        <name>Mg(2+)</name>
        <dbReference type="ChEBI" id="CHEBI:18420"/>
        <label>2</label>
    </ligand>
</feature>
<dbReference type="Gene3D" id="3.30.1330.10">
    <property type="entry name" value="PurM-like, N-terminal domain"/>
    <property type="match status" value="1"/>
</dbReference>
<dbReference type="GO" id="GO:0005524">
    <property type="term" value="F:ATP binding"/>
    <property type="evidence" value="ECO:0007669"/>
    <property type="project" value="UniProtKB-UniRule"/>
</dbReference>
<feature type="binding site" evidence="10">
    <location>
        <position position="72"/>
    </location>
    <ligand>
        <name>Mg(2+)</name>
        <dbReference type="ChEBI" id="CHEBI:18420"/>
    </ligand>
</feature>
<dbReference type="CDD" id="cd00564">
    <property type="entry name" value="TMP_TenI"/>
    <property type="match status" value="1"/>
</dbReference>